<gene>
    <name evidence="2" type="ORF">C8D99_11268</name>
</gene>
<protein>
    <submittedName>
        <fullName evidence="2">Opine dehydrogenase</fullName>
    </submittedName>
</protein>
<dbReference type="InterPro" id="IPR051729">
    <property type="entry name" value="Opine/Lysopine_DH"/>
</dbReference>
<dbReference type="Proteomes" id="UP000295066">
    <property type="component" value="Unassembled WGS sequence"/>
</dbReference>
<dbReference type="PANTHER" id="PTHR38015">
    <property type="entry name" value="BLR6086 PROTEIN"/>
    <property type="match status" value="1"/>
</dbReference>
<dbReference type="PANTHER" id="PTHR38015:SF1">
    <property type="entry name" value="OPINE DEHYDROGENASE DOMAIN-CONTAINING PROTEIN"/>
    <property type="match status" value="1"/>
</dbReference>
<dbReference type="EMBL" id="SORI01000012">
    <property type="protein sequence ID" value="TDY59559.1"/>
    <property type="molecule type" value="Genomic_DNA"/>
</dbReference>
<dbReference type="AlphaFoldDB" id="A0A4R8M339"/>
<organism evidence="2 3">
    <name type="scientific">Aminivibrio pyruvatiphilus</name>
    <dbReference type="NCBI Taxonomy" id="1005740"/>
    <lineage>
        <taxon>Bacteria</taxon>
        <taxon>Thermotogati</taxon>
        <taxon>Synergistota</taxon>
        <taxon>Synergistia</taxon>
        <taxon>Synergistales</taxon>
        <taxon>Aminobacteriaceae</taxon>
        <taxon>Aminivibrio</taxon>
    </lineage>
</organism>
<dbReference type="OrthoDB" id="1073746at2"/>
<feature type="domain" description="Opine dehydrogenase" evidence="1">
    <location>
        <begin position="183"/>
        <end position="329"/>
    </location>
</feature>
<dbReference type="SUPFAM" id="SSF48179">
    <property type="entry name" value="6-phosphogluconate dehydrogenase C-terminal domain-like"/>
    <property type="match status" value="1"/>
</dbReference>
<evidence type="ECO:0000313" key="2">
    <source>
        <dbReference type="EMBL" id="TDY59559.1"/>
    </source>
</evidence>
<dbReference type="Pfam" id="PF02317">
    <property type="entry name" value="Octopine_DH"/>
    <property type="match status" value="1"/>
</dbReference>
<accession>A0A4R8M339</accession>
<dbReference type="InterPro" id="IPR036291">
    <property type="entry name" value="NAD(P)-bd_dom_sf"/>
</dbReference>
<name>A0A4R8M339_9BACT</name>
<dbReference type="SUPFAM" id="SSF51735">
    <property type="entry name" value="NAD(P)-binding Rossmann-fold domains"/>
    <property type="match status" value="1"/>
</dbReference>
<proteinExistence type="predicted"/>
<dbReference type="Gene3D" id="1.10.1040.10">
    <property type="entry name" value="N-(1-d-carboxylethyl)-l-norvaline Dehydrogenase, domain 2"/>
    <property type="match status" value="1"/>
</dbReference>
<keyword evidence="3" id="KW-1185">Reference proteome</keyword>
<dbReference type="Gene3D" id="3.40.50.720">
    <property type="entry name" value="NAD(P)-binding Rossmann-like Domain"/>
    <property type="match status" value="1"/>
</dbReference>
<dbReference type="InterPro" id="IPR013328">
    <property type="entry name" value="6PGD_dom2"/>
</dbReference>
<evidence type="ECO:0000313" key="3">
    <source>
        <dbReference type="Proteomes" id="UP000295066"/>
    </source>
</evidence>
<evidence type="ECO:0000259" key="1">
    <source>
        <dbReference type="Pfam" id="PF02317"/>
    </source>
</evidence>
<dbReference type="RefSeq" id="WP_133957952.1">
    <property type="nucleotide sequence ID" value="NZ_SORI01000012.1"/>
</dbReference>
<dbReference type="InterPro" id="IPR003421">
    <property type="entry name" value="Opine_DH"/>
</dbReference>
<reference evidence="2 3" key="1">
    <citation type="submission" date="2019-03" db="EMBL/GenBank/DDBJ databases">
        <title>Genomic Encyclopedia of Type Strains, Phase IV (KMG-IV): sequencing the most valuable type-strain genomes for metagenomic binning, comparative biology and taxonomic classification.</title>
        <authorList>
            <person name="Goeker M."/>
        </authorList>
    </citation>
    <scope>NUCLEOTIDE SEQUENCE [LARGE SCALE GENOMIC DNA]</scope>
    <source>
        <strain evidence="2 3">DSM 25964</strain>
    </source>
</reference>
<comment type="caution">
    <text evidence="2">The sequence shown here is derived from an EMBL/GenBank/DDBJ whole genome shotgun (WGS) entry which is preliminary data.</text>
</comment>
<dbReference type="GO" id="GO:0016491">
    <property type="term" value="F:oxidoreductase activity"/>
    <property type="evidence" value="ECO:0007669"/>
    <property type="project" value="InterPro"/>
</dbReference>
<dbReference type="InterPro" id="IPR008927">
    <property type="entry name" value="6-PGluconate_DH-like_C_sf"/>
</dbReference>
<sequence>MKRIAVLGGGNGAQALAGHLASKGFPVTLFEHPEFRRNIFRLEETKTIELTGAIEARGTLAEVTTDPAAVRDAEILYFLAPSFAQEAVFSLIAPFLGRGQRLLLMPGNFGSLVLKETFGGRLPEGFLAAESDTMPYACRIEAPGVVNVWGIKNFMAAAALPASGTGDFIASVQDAFPVPLKPAPNVLSIGLSNTNMILHCPTMIMNAGRIESGNGRFRFYAEGMTDSVCAVMEAMDRERMAVGKALGLNLLSTMDDMKELYSINGESLRETILNNGAYCGHGADSPASMKYRYLTEDVPYLLVPVFEIGKKLGIPLPVTESIIRLASVIAGEDYLVTGRTLGGLDLDGVNG</sequence>